<proteinExistence type="predicted"/>
<evidence type="ECO:0000313" key="3">
    <source>
        <dbReference type="Proteomes" id="UP000805841"/>
    </source>
</evidence>
<dbReference type="Proteomes" id="UP000805841">
    <property type="component" value="Unassembled WGS sequence"/>
</dbReference>
<gene>
    <name evidence="2" type="ORF">HAQ05_25725</name>
</gene>
<name>A0ABR7ZA02_9PSED</name>
<dbReference type="RefSeq" id="WP_190426513.1">
    <property type="nucleotide sequence ID" value="NZ_JAAOCA010000051.1"/>
</dbReference>
<accession>A0ABR7ZA02</accession>
<keyword evidence="3" id="KW-1185">Reference proteome</keyword>
<reference evidence="2 3" key="1">
    <citation type="journal article" date="2020" name="Insects">
        <title>Bacteria Belonging to Pseudomonas typographi sp. nov. from the Bark Beetle Ips typographus Have Genomic Potential to Aid in the Host Ecology.</title>
        <authorList>
            <person name="Peral-Aranega E."/>
            <person name="Saati-Santamaria Z."/>
            <person name="Kolarik M."/>
            <person name="Rivas R."/>
            <person name="Garcia-Fraile P."/>
        </authorList>
    </citation>
    <scope>NUCLEOTIDE SEQUENCE [LARGE SCALE GENOMIC DNA]</scope>
    <source>
        <strain evidence="2 3">CA3A</strain>
    </source>
</reference>
<dbReference type="InterPro" id="IPR036361">
    <property type="entry name" value="SAP_dom_sf"/>
</dbReference>
<protein>
    <recommendedName>
        <fullName evidence="1">HeH/LEM domain-containing protein</fullName>
    </recommendedName>
</protein>
<organism evidence="2 3">
    <name type="scientific">Pseudomonas typographi</name>
    <dbReference type="NCBI Taxonomy" id="2715964"/>
    <lineage>
        <taxon>Bacteria</taxon>
        <taxon>Pseudomonadati</taxon>
        <taxon>Pseudomonadota</taxon>
        <taxon>Gammaproteobacteria</taxon>
        <taxon>Pseudomonadales</taxon>
        <taxon>Pseudomonadaceae</taxon>
        <taxon>Pseudomonas</taxon>
    </lineage>
</organism>
<dbReference type="EMBL" id="JAAOCA010000051">
    <property type="protein sequence ID" value="MBD1602083.1"/>
    <property type="molecule type" value="Genomic_DNA"/>
</dbReference>
<dbReference type="Pfam" id="PF12949">
    <property type="entry name" value="HeH"/>
    <property type="match status" value="1"/>
</dbReference>
<comment type="caution">
    <text evidence="2">The sequence shown here is derived from an EMBL/GenBank/DDBJ whole genome shotgun (WGS) entry which is preliminary data.</text>
</comment>
<dbReference type="Gene3D" id="1.10.720.30">
    <property type="entry name" value="SAP domain"/>
    <property type="match status" value="1"/>
</dbReference>
<evidence type="ECO:0000313" key="2">
    <source>
        <dbReference type="EMBL" id="MBD1602083.1"/>
    </source>
</evidence>
<dbReference type="CDD" id="cd12935">
    <property type="entry name" value="LEM_like"/>
    <property type="match status" value="1"/>
</dbReference>
<dbReference type="InterPro" id="IPR025856">
    <property type="entry name" value="HeH/LEM_domain"/>
</dbReference>
<sequence>MKVVYTDTPGNEAGVCYRRLDHFFGVVGGATEVVVEGDAPNIVEAYQKRGIKVSAASADGLRLDGPTVAEYVAAGYQASAYPPEGYASRSTQEEIDAAIDAQKETDPLKMKVDDLKAWLTAKGITFDASAKKEDLQALVPKE</sequence>
<evidence type="ECO:0000259" key="1">
    <source>
        <dbReference type="Pfam" id="PF12949"/>
    </source>
</evidence>
<feature type="domain" description="HeH/LEM" evidence="1">
    <location>
        <begin position="107"/>
        <end position="141"/>
    </location>
</feature>